<dbReference type="Gene3D" id="1.20.1260.10">
    <property type="match status" value="1"/>
</dbReference>
<dbReference type="InterPro" id="IPR003251">
    <property type="entry name" value="Rr_diiron-bd_dom"/>
</dbReference>
<evidence type="ECO:0000256" key="3">
    <source>
        <dbReference type="ARBA" id="ARBA00022982"/>
    </source>
</evidence>
<keyword evidence="1" id="KW-0813">Transport</keyword>
<evidence type="ECO:0000259" key="5">
    <source>
        <dbReference type="PROSITE" id="PS50903"/>
    </source>
</evidence>
<keyword evidence="4" id="KW-0408">Iron</keyword>
<dbReference type="SUPFAM" id="SSF57802">
    <property type="entry name" value="Rubredoxin-like"/>
    <property type="match status" value="1"/>
</dbReference>
<accession>A0ABR8IP85</accession>
<evidence type="ECO:0000313" key="8">
    <source>
        <dbReference type="Proteomes" id="UP000660270"/>
    </source>
</evidence>
<protein>
    <submittedName>
        <fullName evidence="7">Rubrerythrin family protein</fullName>
    </submittedName>
</protein>
<dbReference type="InterPro" id="IPR052753">
    <property type="entry name" value="Rbr2/Nigerythrin"/>
</dbReference>
<evidence type="ECO:0000256" key="2">
    <source>
        <dbReference type="ARBA" id="ARBA00022723"/>
    </source>
</evidence>
<dbReference type="GeneID" id="78218136"/>
<dbReference type="InterPro" id="IPR024934">
    <property type="entry name" value="Rubredoxin-like_dom"/>
</dbReference>
<dbReference type="InterPro" id="IPR009078">
    <property type="entry name" value="Ferritin-like_SF"/>
</dbReference>
<dbReference type="InterPro" id="IPR009040">
    <property type="entry name" value="Ferritin-like_diiron"/>
</dbReference>
<evidence type="ECO:0000259" key="6">
    <source>
        <dbReference type="PROSITE" id="PS50905"/>
    </source>
</evidence>
<dbReference type="PROSITE" id="PS50903">
    <property type="entry name" value="RUBREDOXIN_LIKE"/>
    <property type="match status" value="1"/>
</dbReference>
<keyword evidence="3" id="KW-0249">Electron transport</keyword>
<evidence type="ECO:0000256" key="1">
    <source>
        <dbReference type="ARBA" id="ARBA00022448"/>
    </source>
</evidence>
<dbReference type="Gene3D" id="2.20.28.10">
    <property type="match status" value="1"/>
</dbReference>
<dbReference type="InterPro" id="IPR024935">
    <property type="entry name" value="Rubredoxin_dom"/>
</dbReference>
<dbReference type="SUPFAM" id="SSF47240">
    <property type="entry name" value="Ferritin-like"/>
    <property type="match status" value="1"/>
</dbReference>
<evidence type="ECO:0000313" key="7">
    <source>
        <dbReference type="EMBL" id="MBD2684394.1"/>
    </source>
</evidence>
<reference evidence="7 8" key="1">
    <citation type="journal article" date="2020" name="ISME J.">
        <title>Comparative genomics reveals insights into cyanobacterial evolution and habitat adaptation.</title>
        <authorList>
            <person name="Chen M.Y."/>
            <person name="Teng W.K."/>
            <person name="Zhao L."/>
            <person name="Hu C.X."/>
            <person name="Zhou Y.K."/>
            <person name="Han B.P."/>
            <person name="Song L.R."/>
            <person name="Shu W.S."/>
        </authorList>
    </citation>
    <scope>NUCLEOTIDE SEQUENCE [LARGE SCALE GENOMIC DNA]</scope>
    <source>
        <strain evidence="7 8">FACHB-1249</strain>
    </source>
</reference>
<dbReference type="Pfam" id="PF00301">
    <property type="entry name" value="Rubredoxin"/>
    <property type="match status" value="1"/>
</dbReference>
<dbReference type="PANTHER" id="PTHR33746:SF4">
    <property type="entry name" value="RUBRERYTHRIN"/>
    <property type="match status" value="1"/>
</dbReference>
<organism evidence="7 8">
    <name type="scientific">Aphanizomenon flos-aquae FACHB-1249</name>
    <dbReference type="NCBI Taxonomy" id="2692889"/>
    <lineage>
        <taxon>Bacteria</taxon>
        <taxon>Bacillati</taxon>
        <taxon>Cyanobacteriota</taxon>
        <taxon>Cyanophyceae</taxon>
        <taxon>Nostocales</taxon>
        <taxon>Aphanizomenonaceae</taxon>
        <taxon>Aphanizomenon</taxon>
    </lineage>
</organism>
<feature type="domain" description="Ferritin-like diiron" evidence="6">
    <location>
        <begin position="2"/>
        <end position="147"/>
    </location>
</feature>
<dbReference type="CDD" id="cd01041">
    <property type="entry name" value="Rubrerythrin"/>
    <property type="match status" value="1"/>
</dbReference>
<gene>
    <name evidence="7" type="ORF">H6G43_03865</name>
</gene>
<name>A0ABR8IP85_APHFL</name>
<keyword evidence="2" id="KW-0479">Metal-binding</keyword>
<dbReference type="InterPro" id="IPR018527">
    <property type="entry name" value="Rubredoxin_Fe_BS"/>
</dbReference>
<dbReference type="PROSITE" id="PS00202">
    <property type="entry name" value="RUBREDOXIN"/>
    <property type="match status" value="1"/>
</dbReference>
<dbReference type="PRINTS" id="PR00163">
    <property type="entry name" value="RUBREDOXIN"/>
</dbReference>
<dbReference type="CDD" id="cd00730">
    <property type="entry name" value="rubredoxin"/>
    <property type="match status" value="1"/>
</dbReference>
<feature type="domain" description="Rubredoxin-like" evidence="5">
    <location>
        <begin position="180"/>
        <end position="231"/>
    </location>
</feature>
<keyword evidence="8" id="KW-1185">Reference proteome</keyword>
<proteinExistence type="predicted"/>
<sequence length="248" mass="27681">MDLSNFTTLQNLESAFGGESMANRKYLFFAAVARKLGFSDLAKLFKETADQETEHAFAHFELLHPELVVKDAAVLTVEQKQEIISRCLSLAIAGETYEYTTMYPEFAAAAQTDRDDPAAAEFLKQAQESNDHANTFRTAAHRFGLLKFIENYHADRYTEALKVLNGGEAATTVVDENPETQKWICRQCSMIYDPVTGDPDSGIAPGTAFADIPDDWYCPICGATKKTFKIFEKFSHDEPDHGKVNKSL</sequence>
<dbReference type="PROSITE" id="PS50905">
    <property type="entry name" value="FERRITIN_LIKE"/>
    <property type="match status" value="1"/>
</dbReference>
<dbReference type="EMBL" id="JACJTM010000005">
    <property type="protein sequence ID" value="MBD2684394.1"/>
    <property type="molecule type" value="Genomic_DNA"/>
</dbReference>
<dbReference type="RefSeq" id="WP_190385178.1">
    <property type="nucleotide sequence ID" value="NZ_JACJTM010000005.1"/>
</dbReference>
<dbReference type="Proteomes" id="UP000660270">
    <property type="component" value="Unassembled WGS sequence"/>
</dbReference>
<dbReference type="InterPro" id="IPR012347">
    <property type="entry name" value="Ferritin-like"/>
</dbReference>
<evidence type="ECO:0000256" key="4">
    <source>
        <dbReference type="ARBA" id="ARBA00023004"/>
    </source>
</evidence>
<dbReference type="PANTHER" id="PTHR33746">
    <property type="entry name" value="RUBRERYTHRIN"/>
    <property type="match status" value="1"/>
</dbReference>
<dbReference type="Pfam" id="PF02915">
    <property type="entry name" value="Rubrerythrin"/>
    <property type="match status" value="1"/>
</dbReference>
<comment type="caution">
    <text evidence="7">The sequence shown here is derived from an EMBL/GenBank/DDBJ whole genome shotgun (WGS) entry which is preliminary data.</text>
</comment>